<dbReference type="OrthoDB" id="1418352at2759"/>
<keyword evidence="4" id="KW-1185">Reference proteome</keyword>
<evidence type="ECO:0000256" key="1">
    <source>
        <dbReference type="SAM" id="MobiDB-lite"/>
    </source>
</evidence>
<proteinExistence type="predicted"/>
<feature type="domain" description="26S proteasome regulatory subunit Rpn6 N-terminal" evidence="2">
    <location>
        <begin position="98"/>
        <end position="150"/>
    </location>
</feature>
<name>A0A8H6MBQ1_9AGAR</name>
<dbReference type="Pfam" id="PF18055">
    <property type="entry name" value="RPN6_N"/>
    <property type="match status" value="1"/>
</dbReference>
<comment type="caution">
    <text evidence="3">The sequence shown here is derived from an EMBL/GenBank/DDBJ whole genome shotgun (WGS) entry which is preliminary data.</text>
</comment>
<evidence type="ECO:0000259" key="2">
    <source>
        <dbReference type="Pfam" id="PF18055"/>
    </source>
</evidence>
<dbReference type="Gene3D" id="1.25.40.570">
    <property type="match status" value="2"/>
</dbReference>
<dbReference type="EMBL" id="JACGCI010000016">
    <property type="protein sequence ID" value="KAF6759276.1"/>
    <property type="molecule type" value="Genomic_DNA"/>
</dbReference>
<feature type="region of interest" description="Disordered" evidence="1">
    <location>
        <begin position="54"/>
        <end position="80"/>
    </location>
</feature>
<dbReference type="PROSITE" id="PS51257">
    <property type="entry name" value="PROKAR_LIPOPROTEIN"/>
    <property type="match status" value="1"/>
</dbReference>
<accession>A0A8H6MBQ1</accession>
<sequence length="372" mass="41802">MWDKCETYGQVPTCAIVTGIACIVREPPPDGIAFLPRPSISRFYAHPPCRRPHGFSTKQLQRTASIQDQQQGPDQALLEGGGRPSFVAIETKAMTAKLSTVFTGRPARPVRTLLDLFTSILNGHDAQTQTPVDKIAWAKSEKRIFLQRSLEPRLVGLQLPEEQGLWDSPNLVPQPTRSTLVSSSILRSFFSLVSSTPRTRTTLQPACLSARTMRASRRRPMRRALGTLEYMLLCMVMLNLPEDVNAFLTVKVAASTRSSRMWRHRNIADFEKALGRYKDDRYPSIYLAYGRTYALAELCSDTTIRSHLASLYDNLLEQNILRITRLLQMILDKVSFGVDQPEADNAYGAAIESLEEVRKVVQSLYTKTVQIA</sequence>
<gene>
    <name evidence="3" type="ORF">DFP72DRAFT_844539</name>
</gene>
<protein>
    <recommendedName>
        <fullName evidence="2">26S proteasome regulatory subunit Rpn6 N-terminal domain-containing protein</fullName>
    </recommendedName>
</protein>
<dbReference type="InterPro" id="IPR040773">
    <property type="entry name" value="Rpn6_N"/>
</dbReference>
<organism evidence="3 4">
    <name type="scientific">Ephemerocybe angulata</name>
    <dbReference type="NCBI Taxonomy" id="980116"/>
    <lineage>
        <taxon>Eukaryota</taxon>
        <taxon>Fungi</taxon>
        <taxon>Dikarya</taxon>
        <taxon>Basidiomycota</taxon>
        <taxon>Agaricomycotina</taxon>
        <taxon>Agaricomycetes</taxon>
        <taxon>Agaricomycetidae</taxon>
        <taxon>Agaricales</taxon>
        <taxon>Agaricineae</taxon>
        <taxon>Psathyrellaceae</taxon>
        <taxon>Ephemerocybe</taxon>
    </lineage>
</organism>
<dbReference type="Proteomes" id="UP000521943">
    <property type="component" value="Unassembled WGS sequence"/>
</dbReference>
<feature type="compositionally biased region" description="Polar residues" evidence="1">
    <location>
        <begin position="56"/>
        <end position="73"/>
    </location>
</feature>
<evidence type="ECO:0000313" key="4">
    <source>
        <dbReference type="Proteomes" id="UP000521943"/>
    </source>
</evidence>
<evidence type="ECO:0000313" key="3">
    <source>
        <dbReference type="EMBL" id="KAF6759276.1"/>
    </source>
</evidence>
<dbReference type="AlphaFoldDB" id="A0A8H6MBQ1"/>
<reference evidence="3 4" key="1">
    <citation type="submission" date="2020-07" db="EMBL/GenBank/DDBJ databases">
        <title>Comparative genomics of pyrophilous fungi reveals a link between fire events and developmental genes.</title>
        <authorList>
            <consortium name="DOE Joint Genome Institute"/>
            <person name="Steindorff A.S."/>
            <person name="Carver A."/>
            <person name="Calhoun S."/>
            <person name="Stillman K."/>
            <person name="Liu H."/>
            <person name="Lipzen A."/>
            <person name="Pangilinan J."/>
            <person name="Labutti K."/>
            <person name="Bruns T.D."/>
            <person name="Grigoriev I.V."/>
        </authorList>
    </citation>
    <scope>NUCLEOTIDE SEQUENCE [LARGE SCALE GENOMIC DNA]</scope>
    <source>
        <strain evidence="3 4">CBS 144469</strain>
    </source>
</reference>